<dbReference type="Gene3D" id="3.30.530.20">
    <property type="match status" value="1"/>
</dbReference>
<dbReference type="OrthoDB" id="1072116at2759"/>
<dbReference type="InParanoid" id="A0A2P5F9J7"/>
<accession>A0A2P5F9J7</accession>
<dbReference type="CDD" id="cd07816">
    <property type="entry name" value="Bet_v1-like"/>
    <property type="match status" value="1"/>
</dbReference>
<name>A0A2P5F9J7_TREOI</name>
<evidence type="ECO:0000313" key="3">
    <source>
        <dbReference type="Proteomes" id="UP000237000"/>
    </source>
</evidence>
<dbReference type="InterPro" id="IPR051761">
    <property type="entry name" value="MLP-like_ligand-binding"/>
</dbReference>
<feature type="domain" description="Bet v I/Major latex protein" evidence="1">
    <location>
        <begin position="6"/>
        <end position="158"/>
    </location>
</feature>
<evidence type="ECO:0000313" key="2">
    <source>
        <dbReference type="EMBL" id="PON94458.1"/>
    </source>
</evidence>
<proteinExistence type="predicted"/>
<dbReference type="PANTHER" id="PTHR31907">
    <property type="entry name" value="MLP-LIKE PROTEIN 423"/>
    <property type="match status" value="1"/>
</dbReference>
<reference evidence="3" key="1">
    <citation type="submission" date="2016-06" db="EMBL/GenBank/DDBJ databases">
        <title>Parallel loss of symbiosis genes in relatives of nitrogen-fixing non-legume Parasponia.</title>
        <authorList>
            <person name="Van Velzen R."/>
            <person name="Holmer R."/>
            <person name="Bu F."/>
            <person name="Rutten L."/>
            <person name="Van Zeijl A."/>
            <person name="Liu W."/>
            <person name="Santuari L."/>
            <person name="Cao Q."/>
            <person name="Sharma T."/>
            <person name="Shen D."/>
            <person name="Roswanjaya Y."/>
            <person name="Wardhani T."/>
            <person name="Kalhor M.S."/>
            <person name="Jansen J."/>
            <person name="Van den Hoogen J."/>
            <person name="Gungor B."/>
            <person name="Hartog M."/>
            <person name="Hontelez J."/>
            <person name="Verver J."/>
            <person name="Yang W.-C."/>
            <person name="Schijlen E."/>
            <person name="Repin R."/>
            <person name="Schilthuizen M."/>
            <person name="Schranz E."/>
            <person name="Heidstra R."/>
            <person name="Miyata K."/>
            <person name="Fedorova E."/>
            <person name="Kohlen W."/>
            <person name="Bisseling T."/>
            <person name="Smit S."/>
            <person name="Geurts R."/>
        </authorList>
    </citation>
    <scope>NUCLEOTIDE SEQUENCE [LARGE SCALE GENOMIC DNA]</scope>
    <source>
        <strain evidence="3">cv. RG33-2</strain>
    </source>
</reference>
<comment type="caution">
    <text evidence="2">The sequence shown here is derived from an EMBL/GenBank/DDBJ whole genome shotgun (WGS) entry which is preliminary data.</text>
</comment>
<dbReference type="Proteomes" id="UP000237000">
    <property type="component" value="Unassembled WGS sequence"/>
</dbReference>
<dbReference type="SUPFAM" id="SSF55961">
    <property type="entry name" value="Bet v1-like"/>
    <property type="match status" value="1"/>
</dbReference>
<dbReference type="EMBL" id="JXTC01000051">
    <property type="protein sequence ID" value="PON94458.1"/>
    <property type="molecule type" value="Genomic_DNA"/>
</dbReference>
<gene>
    <name evidence="2" type="ORF">TorRG33x02_097050</name>
</gene>
<organism evidence="2 3">
    <name type="scientific">Trema orientale</name>
    <name type="common">Charcoal tree</name>
    <name type="synonym">Celtis orientalis</name>
    <dbReference type="NCBI Taxonomy" id="63057"/>
    <lineage>
        <taxon>Eukaryota</taxon>
        <taxon>Viridiplantae</taxon>
        <taxon>Streptophyta</taxon>
        <taxon>Embryophyta</taxon>
        <taxon>Tracheophyta</taxon>
        <taxon>Spermatophyta</taxon>
        <taxon>Magnoliopsida</taxon>
        <taxon>eudicotyledons</taxon>
        <taxon>Gunneridae</taxon>
        <taxon>Pentapetalae</taxon>
        <taxon>rosids</taxon>
        <taxon>fabids</taxon>
        <taxon>Rosales</taxon>
        <taxon>Cannabaceae</taxon>
        <taxon>Trema</taxon>
    </lineage>
</organism>
<sequence>MSSDNSDIGKLETDVEIKASAEQFHNMFRHKPHHVTHASSEKIQGCELHEGEWGKVGSVLYWNYFHEGKAKVAKEIVEAIDEEKNLITFKVIEGDLMEHYKSIKFTIQATPKSEGQLGSVIHWTIEYEKHHDEILDPHSMLEFAAELTKDLETHLLEDTS</sequence>
<keyword evidence="3" id="KW-1185">Reference proteome</keyword>
<protein>
    <submittedName>
        <fullName evidence="2">Major latex protein domain containing protein</fullName>
    </submittedName>
</protein>
<dbReference type="AlphaFoldDB" id="A0A2P5F9J7"/>
<dbReference type="InterPro" id="IPR000916">
    <property type="entry name" value="Bet_v_I/MLP"/>
</dbReference>
<dbReference type="FunCoup" id="A0A2P5F9J7">
    <property type="interactions" value="315"/>
</dbReference>
<dbReference type="GO" id="GO:0006952">
    <property type="term" value="P:defense response"/>
    <property type="evidence" value="ECO:0007669"/>
    <property type="project" value="InterPro"/>
</dbReference>
<dbReference type="Pfam" id="PF00407">
    <property type="entry name" value="Bet_v_1"/>
    <property type="match status" value="1"/>
</dbReference>
<evidence type="ECO:0000259" key="1">
    <source>
        <dbReference type="SMART" id="SM01037"/>
    </source>
</evidence>
<dbReference type="STRING" id="63057.A0A2P5F9J7"/>
<dbReference type="SMART" id="SM01037">
    <property type="entry name" value="Bet_v_1"/>
    <property type="match status" value="1"/>
</dbReference>
<dbReference type="InterPro" id="IPR023393">
    <property type="entry name" value="START-like_dom_sf"/>
</dbReference>